<keyword evidence="1" id="KW-0694">RNA-binding</keyword>
<dbReference type="InterPro" id="IPR035979">
    <property type="entry name" value="RBD_domain_sf"/>
</dbReference>
<keyword evidence="4" id="KW-1185">Reference proteome</keyword>
<dbReference type="PANTHER" id="PTHR48028:SF2">
    <property type="entry name" value="GLYCINE-RICH RNA-BINDING PROTEIN RZ1A"/>
    <property type="match status" value="1"/>
</dbReference>
<dbReference type="Proteomes" id="UP000242715">
    <property type="component" value="Unassembled WGS sequence"/>
</dbReference>
<evidence type="ECO:0008006" key="5">
    <source>
        <dbReference type="Google" id="ProtNLM"/>
    </source>
</evidence>
<organism evidence="3 4">
    <name type="scientific">Trifolium subterraneum</name>
    <name type="common">Subterranean clover</name>
    <dbReference type="NCBI Taxonomy" id="3900"/>
    <lineage>
        <taxon>Eukaryota</taxon>
        <taxon>Viridiplantae</taxon>
        <taxon>Streptophyta</taxon>
        <taxon>Embryophyta</taxon>
        <taxon>Tracheophyta</taxon>
        <taxon>Spermatophyta</taxon>
        <taxon>Magnoliopsida</taxon>
        <taxon>eudicotyledons</taxon>
        <taxon>Gunneridae</taxon>
        <taxon>Pentapetalae</taxon>
        <taxon>rosids</taxon>
        <taxon>fabids</taxon>
        <taxon>Fabales</taxon>
        <taxon>Fabaceae</taxon>
        <taxon>Papilionoideae</taxon>
        <taxon>50 kb inversion clade</taxon>
        <taxon>NPAAA clade</taxon>
        <taxon>Hologalegina</taxon>
        <taxon>IRL clade</taxon>
        <taxon>Trifolieae</taxon>
        <taxon>Trifolium</taxon>
    </lineage>
</organism>
<protein>
    <recommendedName>
        <fullName evidence="5">RRM domain-containing protein</fullName>
    </recommendedName>
</protein>
<proteinExistence type="predicted"/>
<gene>
    <name evidence="3" type="ORF">TSUD_207950</name>
</gene>
<sequence length="80" mass="9145">MEEAIEAMNGIDLDGRNITVDKAQPQGSSRDDDDRHRERGCDSLIPISFTYDDQPPIRFSETQCSTLLQIIKDDLLMFQQ</sequence>
<evidence type="ECO:0000313" key="4">
    <source>
        <dbReference type="Proteomes" id="UP000242715"/>
    </source>
</evidence>
<dbReference type="OrthoDB" id="1938874at2759"/>
<feature type="compositionally biased region" description="Basic and acidic residues" evidence="2">
    <location>
        <begin position="29"/>
        <end position="40"/>
    </location>
</feature>
<dbReference type="GO" id="GO:0003723">
    <property type="term" value="F:RNA binding"/>
    <property type="evidence" value="ECO:0007669"/>
    <property type="project" value="UniProtKB-KW"/>
</dbReference>
<dbReference type="EMBL" id="DF973612">
    <property type="protein sequence ID" value="GAU35990.1"/>
    <property type="molecule type" value="Genomic_DNA"/>
</dbReference>
<evidence type="ECO:0000256" key="2">
    <source>
        <dbReference type="SAM" id="MobiDB-lite"/>
    </source>
</evidence>
<evidence type="ECO:0000313" key="3">
    <source>
        <dbReference type="EMBL" id="GAU35990.1"/>
    </source>
</evidence>
<feature type="region of interest" description="Disordered" evidence="2">
    <location>
        <begin position="1"/>
        <end position="40"/>
    </location>
</feature>
<dbReference type="AlphaFoldDB" id="A0A2Z6NHS8"/>
<accession>A0A2Z6NHS8</accession>
<dbReference type="SUPFAM" id="SSF54928">
    <property type="entry name" value="RNA-binding domain, RBD"/>
    <property type="match status" value="1"/>
</dbReference>
<dbReference type="Gene3D" id="3.30.70.330">
    <property type="match status" value="1"/>
</dbReference>
<reference evidence="4" key="1">
    <citation type="journal article" date="2017" name="Front. Plant Sci.">
        <title>Climate Clever Clovers: New Paradigm to Reduce the Environmental Footprint of Ruminants by Breeding Low Methanogenic Forages Utilizing Haplotype Variation.</title>
        <authorList>
            <person name="Kaur P."/>
            <person name="Appels R."/>
            <person name="Bayer P.E."/>
            <person name="Keeble-Gagnere G."/>
            <person name="Wang J."/>
            <person name="Hirakawa H."/>
            <person name="Shirasawa K."/>
            <person name="Vercoe P."/>
            <person name="Stefanova K."/>
            <person name="Durmic Z."/>
            <person name="Nichols P."/>
            <person name="Revell C."/>
            <person name="Isobe S.N."/>
            <person name="Edwards D."/>
            <person name="Erskine W."/>
        </authorList>
    </citation>
    <scope>NUCLEOTIDE SEQUENCE [LARGE SCALE GENOMIC DNA]</scope>
    <source>
        <strain evidence="4">cv. Daliak</strain>
    </source>
</reference>
<dbReference type="InterPro" id="IPR051106">
    <property type="entry name" value="RNA-bind/splicing_reg"/>
</dbReference>
<dbReference type="PANTHER" id="PTHR48028">
    <property type="entry name" value="GLYCINE-RICH RNA-BINDING PROTEIN RZ1A"/>
    <property type="match status" value="1"/>
</dbReference>
<dbReference type="InterPro" id="IPR012677">
    <property type="entry name" value="Nucleotide-bd_a/b_plait_sf"/>
</dbReference>
<evidence type="ECO:0000256" key="1">
    <source>
        <dbReference type="ARBA" id="ARBA00022884"/>
    </source>
</evidence>
<name>A0A2Z6NHS8_TRISU</name>